<reference evidence="1" key="1">
    <citation type="submission" date="2023-01" db="EMBL/GenBank/DDBJ databases">
        <title>Sulfurovum sp. zt1-1 genome assembly.</title>
        <authorList>
            <person name="Wang J."/>
        </authorList>
    </citation>
    <scope>NUCLEOTIDE SEQUENCE</scope>
    <source>
        <strain evidence="1">Zt1-1</strain>
    </source>
</reference>
<organism evidence="1 2">
    <name type="scientific">Sulfurovum zhangzhouensis</name>
    <dbReference type="NCBI Taxonomy" id="3019067"/>
    <lineage>
        <taxon>Bacteria</taxon>
        <taxon>Pseudomonadati</taxon>
        <taxon>Campylobacterota</taxon>
        <taxon>Epsilonproteobacteria</taxon>
        <taxon>Campylobacterales</taxon>
        <taxon>Sulfurovaceae</taxon>
        <taxon>Sulfurovum</taxon>
    </lineage>
</organism>
<evidence type="ECO:0000313" key="1">
    <source>
        <dbReference type="EMBL" id="MDM5271543.1"/>
    </source>
</evidence>
<comment type="caution">
    <text evidence="1">The sequence shown here is derived from an EMBL/GenBank/DDBJ whole genome shotgun (WGS) entry which is preliminary data.</text>
</comment>
<feature type="non-terminal residue" evidence="1">
    <location>
        <position position="1"/>
    </location>
</feature>
<dbReference type="Gene3D" id="2.160.20.10">
    <property type="entry name" value="Single-stranded right-handed beta-helix, Pectin lyase-like"/>
    <property type="match status" value="1"/>
</dbReference>
<dbReference type="SUPFAM" id="SSF51126">
    <property type="entry name" value="Pectin lyase-like"/>
    <property type="match status" value="2"/>
</dbReference>
<dbReference type="InterPro" id="IPR006626">
    <property type="entry name" value="PbH1"/>
</dbReference>
<accession>A0ABT7QXL4</accession>
<dbReference type="InterPro" id="IPR011050">
    <property type="entry name" value="Pectin_lyase_fold/virulence"/>
</dbReference>
<protein>
    <recommendedName>
        <fullName evidence="3">Right handed beta helix domain-containing protein</fullName>
    </recommendedName>
</protein>
<dbReference type="PANTHER" id="PTHR41339:SF1">
    <property type="entry name" value="SECRETED PROTEIN"/>
    <property type="match status" value="1"/>
</dbReference>
<proteinExistence type="predicted"/>
<dbReference type="InterPro" id="IPR012334">
    <property type="entry name" value="Pectin_lyas_fold"/>
</dbReference>
<dbReference type="EMBL" id="JAQIBD010000001">
    <property type="protein sequence ID" value="MDM5271543.1"/>
    <property type="molecule type" value="Genomic_DNA"/>
</dbReference>
<dbReference type="SMART" id="SM00710">
    <property type="entry name" value="PbH1"/>
    <property type="match status" value="10"/>
</dbReference>
<dbReference type="PANTHER" id="PTHR41339">
    <property type="entry name" value="LIPL48"/>
    <property type="match status" value="1"/>
</dbReference>
<dbReference type="Proteomes" id="UP001169069">
    <property type="component" value="Unassembled WGS sequence"/>
</dbReference>
<name>A0ABT7QXL4_9BACT</name>
<sequence>ITMDVDKEINGLSLVGVGSGTTIDHITVNKSDDDCVEAWGGTVNMSNIDVSECTDDHFDIDDGFSGTVTNLNVVQTTGNAGFEMSGTTHATFDGFSILQNASAKEGGIYFKKDGIGGHFLNGTITDNVDDAYGAIYSLSADGVSDTVDAANTSFENITINGTSTGARFTGTSAATLEGKFNKGAGNTPKRTTTLSNSIASDMTLTKDKLWLIDGLVVVENGATLTIEPGTTLAAFDGTGAQTSYMLVDAGGKIIADGTAAEPITFTSTKVAIDGAAPAVGQWGGLTIIGNAGNPQVLPYEVDPSFVAGDTDLADNSGILRYVKILNSGITMDVDKEINGLSLVGVGSGTTIDHITVNKSDDDCVEAWGGTVNMSNIDVSECTDDHFDIDDGFSGTVTNLNVVQTTGNAGFEMSGTTHATFDGFSILQNASAKEGGIYFKKDGIGGHFLNGTITDNVDDAYAAIYSLSADGVSDTVDAANTSFENITINGTSTGARFTGTSDVTLEGKFNEGTGNSY</sequence>
<evidence type="ECO:0000313" key="2">
    <source>
        <dbReference type="Proteomes" id="UP001169069"/>
    </source>
</evidence>
<evidence type="ECO:0008006" key="3">
    <source>
        <dbReference type="Google" id="ProtNLM"/>
    </source>
</evidence>
<keyword evidence="2" id="KW-1185">Reference proteome</keyword>
<gene>
    <name evidence="1" type="ORF">PGH07_05100</name>
</gene>